<dbReference type="GO" id="GO:0005829">
    <property type="term" value="C:cytosol"/>
    <property type="evidence" value="ECO:0007669"/>
    <property type="project" value="TreeGrafter"/>
</dbReference>
<feature type="domain" description="Gamma-glutamylcyclotransferase AIG2-like" evidence="4">
    <location>
        <begin position="15"/>
        <end position="121"/>
    </location>
</feature>
<proteinExistence type="inferred from homology"/>
<dbReference type="InterPro" id="IPR039126">
    <property type="entry name" value="GGACT"/>
</dbReference>
<dbReference type="InterPro" id="IPR009288">
    <property type="entry name" value="AIG2-like_dom"/>
</dbReference>
<evidence type="ECO:0000259" key="4">
    <source>
        <dbReference type="Pfam" id="PF06094"/>
    </source>
</evidence>
<organism evidence="5 6">
    <name type="scientific">Marinomonas pollencensis</name>
    <dbReference type="NCBI Taxonomy" id="491954"/>
    <lineage>
        <taxon>Bacteria</taxon>
        <taxon>Pseudomonadati</taxon>
        <taxon>Pseudomonadota</taxon>
        <taxon>Gammaproteobacteria</taxon>
        <taxon>Oceanospirillales</taxon>
        <taxon>Oceanospirillaceae</taxon>
        <taxon>Marinomonas</taxon>
    </lineage>
</organism>
<protein>
    <recommendedName>
        <fullName evidence="3">Gamma-glutamylcyclotransferase family protein</fullName>
    </recommendedName>
</protein>
<evidence type="ECO:0000256" key="3">
    <source>
        <dbReference type="RuleBase" id="RU367036"/>
    </source>
</evidence>
<comment type="similarity">
    <text evidence="1 3">Belongs to the gamma-glutamylcyclotransferase family.</text>
</comment>
<gene>
    <name evidence="5" type="ORF">DFP81_11085</name>
</gene>
<dbReference type="GO" id="GO:0061929">
    <property type="term" value="F:gamma-glutamylaminecyclotransferase activity"/>
    <property type="evidence" value="ECO:0007669"/>
    <property type="project" value="InterPro"/>
</dbReference>
<dbReference type="RefSeq" id="WP_115898475.1">
    <property type="nucleotide sequence ID" value="NZ_QUNG01000010.1"/>
</dbReference>
<reference evidence="5 6" key="1">
    <citation type="submission" date="2018-08" db="EMBL/GenBank/DDBJ databases">
        <title>Genomic Encyclopedia of Type Strains, Phase III (KMG-III): the genomes of soil and plant-associated and newly described type strains.</title>
        <authorList>
            <person name="Whitman W."/>
        </authorList>
    </citation>
    <scope>NUCLEOTIDE SEQUENCE [LARGE SCALE GENOMIC DNA]</scope>
    <source>
        <strain evidence="5 6">CECT 7375</strain>
    </source>
</reference>
<dbReference type="Proteomes" id="UP000256542">
    <property type="component" value="Unassembled WGS sequence"/>
</dbReference>
<dbReference type="InterPro" id="IPR013024">
    <property type="entry name" value="GGCT-like"/>
</dbReference>
<evidence type="ECO:0000256" key="2">
    <source>
        <dbReference type="PIRSR" id="PIRSR639126-1"/>
    </source>
</evidence>
<dbReference type="PANTHER" id="PTHR12510:SF4">
    <property type="entry name" value="GAMMA-GLUTAMYLAMINECYCLOTRANSFERASE"/>
    <property type="match status" value="1"/>
</dbReference>
<accession>A0A3E0DHJ7</accession>
<evidence type="ECO:0000256" key="1">
    <source>
        <dbReference type="ARBA" id="ARBA00008861"/>
    </source>
</evidence>
<keyword evidence="5" id="KW-0808">Transferase</keyword>
<dbReference type="AlphaFoldDB" id="A0A3E0DHJ7"/>
<comment type="caution">
    <text evidence="5">The sequence shown here is derived from an EMBL/GenBank/DDBJ whole genome shotgun (WGS) entry which is preliminary data.</text>
</comment>
<evidence type="ECO:0000313" key="6">
    <source>
        <dbReference type="Proteomes" id="UP000256542"/>
    </source>
</evidence>
<dbReference type="SUPFAM" id="SSF110857">
    <property type="entry name" value="Gamma-glutamyl cyclotransferase-like"/>
    <property type="match status" value="1"/>
</dbReference>
<dbReference type="Pfam" id="PF06094">
    <property type="entry name" value="GGACT"/>
    <property type="match status" value="1"/>
</dbReference>
<dbReference type="InterPro" id="IPR036568">
    <property type="entry name" value="GGCT-like_sf"/>
</dbReference>
<dbReference type="PANTHER" id="PTHR12510">
    <property type="entry name" value="TROPONIN C-AKIN-1 PROTEIN"/>
    <property type="match status" value="1"/>
</dbReference>
<dbReference type="EMBL" id="QUNG01000010">
    <property type="protein sequence ID" value="REG82197.1"/>
    <property type="molecule type" value="Genomic_DNA"/>
</dbReference>
<dbReference type="CDD" id="cd06661">
    <property type="entry name" value="GGCT_like"/>
    <property type="match status" value="1"/>
</dbReference>
<sequence>MPLSLQSDQPHSHYVFVFGTLKEGFPNFERNQGVRMPGVFKTVEPYPLLLVGERYSPWLVLAAGEGHPVIGQVFCVDDVALAEMDALERITQSDGYRRLEIEVANLDSGLKQTVWVYGKPTASLLTADVRVELEGDYLLEHAALYCHRPHS</sequence>
<name>A0A3E0DHJ7_9GAMM</name>
<dbReference type="OrthoDB" id="482277at2"/>
<feature type="active site" description="Proton acceptor" evidence="2">
    <location>
        <position position="88"/>
    </location>
</feature>
<keyword evidence="6" id="KW-1185">Reference proteome</keyword>
<evidence type="ECO:0000313" key="5">
    <source>
        <dbReference type="EMBL" id="REG82197.1"/>
    </source>
</evidence>
<dbReference type="GO" id="GO:0016740">
    <property type="term" value="F:transferase activity"/>
    <property type="evidence" value="ECO:0007669"/>
    <property type="project" value="UniProtKB-KW"/>
</dbReference>
<dbReference type="Gene3D" id="3.10.490.10">
    <property type="entry name" value="Gamma-glutamyl cyclotransferase-like"/>
    <property type="match status" value="1"/>
</dbReference>